<evidence type="ECO:0000313" key="9">
    <source>
        <dbReference type="EMBL" id="RHH50339.1"/>
    </source>
</evidence>
<comment type="subcellular location">
    <subcellularLocation>
        <location evidence="1">Cell membrane</location>
        <topology evidence="1">Multi-pass membrane protein</topology>
    </subcellularLocation>
</comment>
<dbReference type="InterPro" id="IPR050250">
    <property type="entry name" value="Macrolide_Exporter_MacB"/>
</dbReference>
<evidence type="ECO:0000256" key="2">
    <source>
        <dbReference type="ARBA" id="ARBA00022475"/>
    </source>
</evidence>
<keyword evidence="5 6" id="KW-0472">Membrane</keyword>
<feature type="transmembrane region" description="Helical" evidence="6">
    <location>
        <begin position="386"/>
        <end position="408"/>
    </location>
</feature>
<evidence type="ECO:0000313" key="10">
    <source>
        <dbReference type="Proteomes" id="UP000284361"/>
    </source>
</evidence>
<feature type="domain" description="ABC3 transporter permease C-terminal" evidence="7">
    <location>
        <begin position="678"/>
        <end position="791"/>
    </location>
</feature>
<evidence type="ECO:0000256" key="3">
    <source>
        <dbReference type="ARBA" id="ARBA00022692"/>
    </source>
</evidence>
<evidence type="ECO:0000259" key="7">
    <source>
        <dbReference type="Pfam" id="PF02687"/>
    </source>
</evidence>
<evidence type="ECO:0000256" key="6">
    <source>
        <dbReference type="SAM" id="Phobius"/>
    </source>
</evidence>
<evidence type="ECO:0000313" key="8">
    <source>
        <dbReference type="EMBL" id="RHD54477.1"/>
    </source>
</evidence>
<dbReference type="Proteomes" id="UP000284361">
    <property type="component" value="Unassembled WGS sequence"/>
</dbReference>
<feature type="domain" description="ABC3 transporter permease C-terminal" evidence="7">
    <location>
        <begin position="296"/>
        <end position="412"/>
    </location>
</feature>
<feature type="transmembrane region" description="Helical" evidence="6">
    <location>
        <begin position="675"/>
        <end position="695"/>
    </location>
</feature>
<feature type="transmembrane region" description="Helical" evidence="6">
    <location>
        <begin position="334"/>
        <end position="356"/>
    </location>
</feature>
<keyword evidence="3 6" id="KW-0812">Transmembrane</keyword>
<keyword evidence="2" id="KW-1003">Cell membrane</keyword>
<dbReference type="EMBL" id="QRJS01000003">
    <property type="protein sequence ID" value="RHH50339.1"/>
    <property type="molecule type" value="Genomic_DNA"/>
</dbReference>
<dbReference type="Pfam" id="PF02687">
    <property type="entry name" value="FtsX"/>
    <property type="match status" value="2"/>
</dbReference>
<sequence length="798" mass="90938">MIVHYLKIAWRNLLKYRTQSIISIIGLAVGLFSFTVCFYCSRFIESRDHCFINHERIAELHLYDPIIGHYFSGTPAPLSHNLRSWTDQFEAVSFVSYPRECPFDIEVKPGKSLPYELRRMETDSLYARLFTPRILAGSWETASHTSNALVMTREAAVRIFGNINEAIGKTCTMTRRLPTSPESTPRDGGIAYTIQAVMEDTPMNNSLHFMESVDMLVLNDSEGVIQSSKNREMTGGNTYALLRPEVDLWKLETVLVERHSTWTLYGTTYKVKAFLLGQFPSFSRGLSVISGITAAMGLLILLVGLLNFFHFLVGSYFNRVREFSLMKVNGCKDWQLFCLLLTQSLLVTLAASLLMLCGIELSEGRMDYSLQFFSMTFDKALLLEQAVQYIFLLIVLCVVICWVSTIRIQRMTIQTGLRGEQHYQQRHRGRNLMLGVQFFICWVFVTLTTGLYLQAEKTSSTLLSTLSRQEKASILSIPLDYQFLAQADKQQLIDRFRNHAAIKDVLLTDIGYLQGISGNSMMTEKDNPDSWIEVGVMAVPKNFFTFMNIPLEQGHGLNTATDMVADRTWQQRMKKDVMGMSLYNLQHGYTVCGICPPFQNDTYTQSVGFVFISSENSGYIGHCYLKCESEQVDAVRTWVEQVLRESLPESVSVRVNTLTDDIRENQPLENKLKDIVLFFAIVSIILTLLGVYSSITLDTERRQKEVAIRKVNGAGVSQIILLFARLYIILLTGSAVLAFPLLYLVLIQWKRMYTVFFDYGFFFWVGIFMSVAAVTTLTVIFRILRIARQNPAEVIKRE</sequence>
<feature type="transmembrane region" description="Helical" evidence="6">
    <location>
        <begin position="432"/>
        <end position="453"/>
    </location>
</feature>
<evidence type="ECO:0000256" key="5">
    <source>
        <dbReference type="ARBA" id="ARBA00023136"/>
    </source>
</evidence>
<accession>A0A414FUE4</accession>
<evidence type="ECO:0000256" key="4">
    <source>
        <dbReference type="ARBA" id="ARBA00022989"/>
    </source>
</evidence>
<keyword evidence="4 6" id="KW-1133">Transmembrane helix</keyword>
<dbReference type="AlphaFoldDB" id="A0A414FUE4"/>
<protein>
    <submittedName>
        <fullName evidence="8">ABC transporter permease</fullName>
    </submittedName>
</protein>
<comment type="caution">
    <text evidence="8">The sequence shown here is derived from an EMBL/GenBank/DDBJ whole genome shotgun (WGS) entry which is preliminary data.</text>
</comment>
<feature type="transmembrane region" description="Helical" evidence="6">
    <location>
        <begin position="288"/>
        <end position="313"/>
    </location>
</feature>
<proteinExistence type="predicted"/>
<gene>
    <name evidence="9" type="ORF">DW204_01520</name>
    <name evidence="8" type="ORF">DW789_07915</name>
</gene>
<reference evidence="10 11" key="1">
    <citation type="submission" date="2018-08" db="EMBL/GenBank/DDBJ databases">
        <title>A genome reference for cultivated species of the human gut microbiota.</title>
        <authorList>
            <person name="Zou Y."/>
            <person name="Xue W."/>
            <person name="Luo G."/>
        </authorList>
    </citation>
    <scope>NUCLEOTIDE SEQUENCE [LARGE SCALE GENOMIC DNA]</scope>
    <source>
        <strain evidence="9 11">AM17-44</strain>
        <strain evidence="8 10">AM31-10</strain>
    </source>
</reference>
<dbReference type="InterPro" id="IPR003838">
    <property type="entry name" value="ABC3_permease_C"/>
</dbReference>
<dbReference type="GO" id="GO:0005886">
    <property type="term" value="C:plasma membrane"/>
    <property type="evidence" value="ECO:0007669"/>
    <property type="project" value="UniProtKB-SubCell"/>
</dbReference>
<dbReference type="EMBL" id="QSJG01000013">
    <property type="protein sequence ID" value="RHD54477.1"/>
    <property type="molecule type" value="Genomic_DNA"/>
</dbReference>
<dbReference type="PANTHER" id="PTHR30572:SF18">
    <property type="entry name" value="ABC-TYPE MACROLIDE FAMILY EXPORT SYSTEM PERMEASE COMPONENT 2"/>
    <property type="match status" value="1"/>
</dbReference>
<name>A0A414FUE4_9BACT</name>
<organism evidence="8 10">
    <name type="scientific">Phocaeicola plebeius</name>
    <dbReference type="NCBI Taxonomy" id="310297"/>
    <lineage>
        <taxon>Bacteria</taxon>
        <taxon>Pseudomonadati</taxon>
        <taxon>Bacteroidota</taxon>
        <taxon>Bacteroidia</taxon>
        <taxon>Bacteroidales</taxon>
        <taxon>Bacteroidaceae</taxon>
        <taxon>Phocaeicola</taxon>
    </lineage>
</organism>
<feature type="transmembrane region" description="Helical" evidence="6">
    <location>
        <begin position="21"/>
        <end position="44"/>
    </location>
</feature>
<dbReference type="GO" id="GO:0022857">
    <property type="term" value="F:transmembrane transporter activity"/>
    <property type="evidence" value="ECO:0007669"/>
    <property type="project" value="TreeGrafter"/>
</dbReference>
<dbReference type="RefSeq" id="WP_118164661.1">
    <property type="nucleotide sequence ID" value="NZ_JAQEYB010000001.1"/>
</dbReference>
<feature type="transmembrane region" description="Helical" evidence="6">
    <location>
        <begin position="726"/>
        <end position="749"/>
    </location>
</feature>
<feature type="transmembrane region" description="Helical" evidence="6">
    <location>
        <begin position="761"/>
        <end position="781"/>
    </location>
</feature>
<dbReference type="Proteomes" id="UP000284998">
    <property type="component" value="Unassembled WGS sequence"/>
</dbReference>
<dbReference type="PANTHER" id="PTHR30572">
    <property type="entry name" value="MEMBRANE COMPONENT OF TRANSPORTER-RELATED"/>
    <property type="match status" value="1"/>
</dbReference>
<evidence type="ECO:0000256" key="1">
    <source>
        <dbReference type="ARBA" id="ARBA00004651"/>
    </source>
</evidence>
<evidence type="ECO:0000313" key="11">
    <source>
        <dbReference type="Proteomes" id="UP000284998"/>
    </source>
</evidence>